<evidence type="ECO:0000313" key="2">
    <source>
        <dbReference type="EMBL" id="NJQ03837.1"/>
    </source>
</evidence>
<comment type="caution">
    <text evidence="2">The sequence shown here is derived from an EMBL/GenBank/DDBJ whole genome shotgun (WGS) entry which is preliminary data.</text>
</comment>
<gene>
    <name evidence="2" type="ORF">HCK00_25805</name>
</gene>
<accession>A0ABX1C7C8</accession>
<organism evidence="2 3">
    <name type="scientific">Streptomyces zingiberis</name>
    <dbReference type="NCBI Taxonomy" id="2053010"/>
    <lineage>
        <taxon>Bacteria</taxon>
        <taxon>Bacillati</taxon>
        <taxon>Actinomycetota</taxon>
        <taxon>Actinomycetes</taxon>
        <taxon>Kitasatosporales</taxon>
        <taxon>Streptomycetaceae</taxon>
        <taxon>Streptomyces</taxon>
    </lineage>
</organism>
<keyword evidence="3" id="KW-1185">Reference proteome</keyword>
<reference evidence="2 3" key="1">
    <citation type="submission" date="2020-03" db="EMBL/GenBank/DDBJ databases">
        <title>WGS of actinomycetes isolated from Thailand.</title>
        <authorList>
            <person name="Thawai C."/>
        </authorList>
    </citation>
    <scope>NUCLEOTIDE SEQUENCE [LARGE SCALE GENOMIC DNA]</scope>
    <source>
        <strain evidence="2 3">PLAI 1-29</strain>
    </source>
</reference>
<evidence type="ECO:0000313" key="3">
    <source>
        <dbReference type="Proteomes" id="UP000695264"/>
    </source>
</evidence>
<feature type="region of interest" description="Disordered" evidence="1">
    <location>
        <begin position="1"/>
        <end position="28"/>
    </location>
</feature>
<dbReference type="EMBL" id="JAATEN010000032">
    <property type="protein sequence ID" value="NJQ03837.1"/>
    <property type="molecule type" value="Genomic_DNA"/>
</dbReference>
<name>A0ABX1C7C8_9ACTN</name>
<protein>
    <recommendedName>
        <fullName evidence="4">Albusnodin family lasso peptide</fullName>
    </recommendedName>
</protein>
<evidence type="ECO:0008006" key="4">
    <source>
        <dbReference type="Google" id="ProtNLM"/>
    </source>
</evidence>
<sequence>MAAPRTAPAADLTVRRDRPSPGPFPAACADEKDEKEVGLMTTVLATGDARNPESGISTSVVTG</sequence>
<proteinExistence type="predicted"/>
<dbReference type="RefSeq" id="WP_168104461.1">
    <property type="nucleotide sequence ID" value="NZ_JAATEN010000032.1"/>
</dbReference>
<dbReference type="Proteomes" id="UP000695264">
    <property type="component" value="Unassembled WGS sequence"/>
</dbReference>
<evidence type="ECO:0000256" key="1">
    <source>
        <dbReference type="SAM" id="MobiDB-lite"/>
    </source>
</evidence>